<dbReference type="AlphaFoldDB" id="A0A074Y9L6"/>
<dbReference type="Proteomes" id="UP000030641">
    <property type="component" value="Unassembled WGS sequence"/>
</dbReference>
<feature type="compositionally biased region" description="Basic and acidic residues" evidence="1">
    <location>
        <begin position="118"/>
        <end position="130"/>
    </location>
</feature>
<evidence type="ECO:0000313" key="3">
    <source>
        <dbReference type="Proteomes" id="UP000030641"/>
    </source>
</evidence>
<reference evidence="2 3" key="1">
    <citation type="journal article" date="2014" name="BMC Genomics">
        <title>Genome sequencing of four Aureobasidium pullulans varieties: biotechnological potential, stress tolerance, and description of new species.</title>
        <authorList>
            <person name="Gostin Ar C."/>
            <person name="Ohm R.A."/>
            <person name="Kogej T."/>
            <person name="Sonjak S."/>
            <person name="Turk M."/>
            <person name="Zajc J."/>
            <person name="Zalar P."/>
            <person name="Grube M."/>
            <person name="Sun H."/>
            <person name="Han J."/>
            <person name="Sharma A."/>
            <person name="Chiniquy J."/>
            <person name="Ngan C.Y."/>
            <person name="Lipzen A."/>
            <person name="Barry K."/>
            <person name="Grigoriev I.V."/>
            <person name="Gunde-Cimerman N."/>
        </authorList>
    </citation>
    <scope>NUCLEOTIDE SEQUENCE [LARGE SCALE GENOMIC DNA]</scope>
    <source>
        <strain evidence="2 3">EXF-2481</strain>
    </source>
</reference>
<evidence type="ECO:0000256" key="1">
    <source>
        <dbReference type="SAM" id="MobiDB-lite"/>
    </source>
</evidence>
<dbReference type="RefSeq" id="XP_013342788.1">
    <property type="nucleotide sequence ID" value="XM_013487334.1"/>
</dbReference>
<dbReference type="HOGENOM" id="CLU_1937743_0_0_1"/>
<organism evidence="2 3">
    <name type="scientific">Aureobasidium subglaciale (strain EXF-2481)</name>
    <name type="common">Aureobasidium pullulans var. subglaciale</name>
    <dbReference type="NCBI Taxonomy" id="1043005"/>
    <lineage>
        <taxon>Eukaryota</taxon>
        <taxon>Fungi</taxon>
        <taxon>Dikarya</taxon>
        <taxon>Ascomycota</taxon>
        <taxon>Pezizomycotina</taxon>
        <taxon>Dothideomycetes</taxon>
        <taxon>Dothideomycetidae</taxon>
        <taxon>Dothideales</taxon>
        <taxon>Saccotheciaceae</taxon>
        <taxon>Aureobasidium</taxon>
    </lineage>
</organism>
<feature type="region of interest" description="Disordered" evidence="1">
    <location>
        <begin position="105"/>
        <end position="130"/>
    </location>
</feature>
<accession>A0A074Y9L6</accession>
<protein>
    <submittedName>
        <fullName evidence="2">Uncharacterized protein</fullName>
    </submittedName>
</protein>
<evidence type="ECO:0000313" key="2">
    <source>
        <dbReference type="EMBL" id="KEQ94465.1"/>
    </source>
</evidence>
<dbReference type="OrthoDB" id="10447085at2759"/>
<proteinExistence type="predicted"/>
<sequence length="130" mass="15054">MADFFDIPTLTFLVSTVTQQNVALDERLKSKSQEHNDFIEKAKVAEASVLKIQEDLELERQVWKDESLKLKEDLRLKSTRQGMHFRMKSQFDDEEEAIIDIHDVDEPISTEETPFQDGHIDGHDPVAVRT</sequence>
<dbReference type="EMBL" id="KL584762">
    <property type="protein sequence ID" value="KEQ94465.1"/>
    <property type="molecule type" value="Genomic_DNA"/>
</dbReference>
<gene>
    <name evidence="2" type="ORF">AUEXF2481DRAFT_5949</name>
</gene>
<dbReference type="InParanoid" id="A0A074Y9L6"/>
<dbReference type="GeneID" id="25369291"/>
<name>A0A074Y9L6_AURSE</name>
<keyword evidence="3" id="KW-1185">Reference proteome</keyword>